<dbReference type="Proteomes" id="UP000663888">
    <property type="component" value="Unassembled WGS sequence"/>
</dbReference>
<gene>
    <name evidence="1" type="ORF">RDB_LOCUS129087</name>
</gene>
<dbReference type="InterPro" id="IPR043129">
    <property type="entry name" value="ATPase_NBD"/>
</dbReference>
<dbReference type="EMBL" id="CAJMWX010001360">
    <property type="protein sequence ID" value="CAE6483819.1"/>
    <property type="molecule type" value="Genomic_DNA"/>
</dbReference>
<comment type="caution">
    <text evidence="1">The sequence shown here is derived from an EMBL/GenBank/DDBJ whole genome shotgun (WGS) entry which is preliminary data.</text>
</comment>
<reference evidence="1" key="1">
    <citation type="submission" date="2021-01" db="EMBL/GenBank/DDBJ databases">
        <authorList>
            <person name="Kaushik A."/>
        </authorList>
    </citation>
    <scope>NUCLEOTIDE SEQUENCE</scope>
    <source>
        <strain evidence="1">AG4-R118</strain>
    </source>
</reference>
<evidence type="ECO:0000313" key="2">
    <source>
        <dbReference type="Proteomes" id="UP000663888"/>
    </source>
</evidence>
<organism evidence="1 2">
    <name type="scientific">Rhizoctonia solani</name>
    <dbReference type="NCBI Taxonomy" id="456999"/>
    <lineage>
        <taxon>Eukaryota</taxon>
        <taxon>Fungi</taxon>
        <taxon>Dikarya</taxon>
        <taxon>Basidiomycota</taxon>
        <taxon>Agaricomycotina</taxon>
        <taxon>Agaricomycetes</taxon>
        <taxon>Cantharellales</taxon>
        <taxon>Ceratobasidiaceae</taxon>
        <taxon>Rhizoctonia</taxon>
    </lineage>
</organism>
<evidence type="ECO:0000313" key="1">
    <source>
        <dbReference type="EMBL" id="CAE6483819.1"/>
    </source>
</evidence>
<protein>
    <recommendedName>
        <fullName evidence="3">Heat shock 70 kDa protein 12A</fullName>
    </recommendedName>
</protein>
<name>A0A8H3CFT4_9AGAM</name>
<dbReference type="CDD" id="cd10170">
    <property type="entry name" value="ASKHA_NBD_HSP70"/>
    <property type="match status" value="1"/>
</dbReference>
<dbReference type="PANTHER" id="PTHR14187">
    <property type="entry name" value="ALPHA KINASE/ELONGATION FACTOR 2 KINASE"/>
    <property type="match status" value="1"/>
</dbReference>
<dbReference type="Gene3D" id="3.30.420.40">
    <property type="match status" value="2"/>
</dbReference>
<sequence>MKVFAEGPWNRPPKIILGVDIGTTESAVAFAYLYPDGPQYIHRVTAWPGQETQKMEGKIPTLVYYDSERKAVAFGAETRKPEIEEKAEDEGWHLARHFKLHLHPDTIRQRHGIQIQPLPAGVSLLAIYTDFMVYLLGHTRSFFEGRIIDGQKVWADHHEEMVVIIAHPNGWGLREQNFLRQAAIAAQYVSASKARSHIQFVSEAEASVHFCMIHGNLSNHLKVQFPRTNTNFIVCNARGSTIDTTTYHVKSTSPSLELVEENMPACVQAGGLFVDNEFEQHITKVLCRIDNLDKEDRAEYIRKGVKDFKFGSKKEFDSAEGQYRVDLGAGRLKQDELGIKRGTLTLKGTMVKKFFDKCVTQAIESVRQQMSGIDCQHILLVGGFGDSPYLRRSMANEFSKGGCLVCIANESTAKAVADGAITWYGKKSAVISRATHLAYGVDINEPYNPNNLTHYEHRVYCHAAGYDYLVGKWSQIIGKGVVIAEDSAVRETYWCSYRTPRPLLINFSMTLYAYNGEGTPDTWLRDKSGKLNAGFEEVCNIEVDLRAMGSALQRRVGSDGDFYYLLFTILFMFGRSELETLVEWEQDGEILTMPNRMIIPTRSSLSS</sequence>
<dbReference type="SUPFAM" id="SSF53067">
    <property type="entry name" value="Actin-like ATPase domain"/>
    <property type="match status" value="2"/>
</dbReference>
<accession>A0A8H3CFT4</accession>
<dbReference type="Gene3D" id="3.90.640.10">
    <property type="entry name" value="Actin, Chain A, domain 4"/>
    <property type="match status" value="1"/>
</dbReference>
<dbReference type="AlphaFoldDB" id="A0A8H3CFT4"/>
<proteinExistence type="predicted"/>
<evidence type="ECO:0008006" key="3">
    <source>
        <dbReference type="Google" id="ProtNLM"/>
    </source>
</evidence>
<dbReference type="PANTHER" id="PTHR14187:SF5">
    <property type="entry name" value="HEAT SHOCK 70 KDA PROTEIN 12A"/>
    <property type="match status" value="1"/>
</dbReference>